<evidence type="ECO:0000313" key="2">
    <source>
        <dbReference type="EMBL" id="GAO31525.1"/>
    </source>
</evidence>
<dbReference type="Gene3D" id="2.40.128.270">
    <property type="match status" value="1"/>
</dbReference>
<accession>A0A0E9M2Y9</accession>
<dbReference type="PANTHER" id="PTHR35535">
    <property type="entry name" value="HEAT SHOCK PROTEIN HSLJ"/>
    <property type="match status" value="1"/>
</dbReference>
<organism evidence="2 3">
    <name type="scientific">Geofilum rubicundum JCM 15548</name>
    <dbReference type="NCBI Taxonomy" id="1236989"/>
    <lineage>
        <taxon>Bacteria</taxon>
        <taxon>Pseudomonadati</taxon>
        <taxon>Bacteroidota</taxon>
        <taxon>Bacteroidia</taxon>
        <taxon>Marinilabiliales</taxon>
        <taxon>Marinilabiliaceae</taxon>
        <taxon>Geofilum</taxon>
    </lineage>
</organism>
<name>A0A0E9M2Y9_9BACT</name>
<evidence type="ECO:0000259" key="1">
    <source>
        <dbReference type="Pfam" id="PF03724"/>
    </source>
</evidence>
<dbReference type="InterPro" id="IPR053147">
    <property type="entry name" value="Hsp_HslJ-like"/>
</dbReference>
<sequence>MPLVLLAGLVSCKSVQDVAGVTGWTGDTSRNALDWAGTYRGVLPCASCPGIETVIHLNSDHTYRIETTYQDEGPDVFSETGRFEWNKQGNRITLMGVDVSFAPVSYAVGENHIRQLDKEGSVITGALADKYVLPKVSDIEEKYWKLIELEGNTLSYDAHWHKEPHLVFRSFDQRVLGSSGCNSFFGSYALKEGRQVVFSALGATKMACGGHSIEKALFELLDGLLDYEVVDDQLVLNKAGKQLARFELVWLY</sequence>
<keyword evidence="2" id="KW-0449">Lipoprotein</keyword>
<dbReference type="Proteomes" id="UP000032900">
    <property type="component" value="Unassembled WGS sequence"/>
</dbReference>
<gene>
    <name evidence="2" type="ORF">JCM15548_13893</name>
</gene>
<dbReference type="STRING" id="1236989.JCM15548_13893"/>
<evidence type="ECO:0000313" key="3">
    <source>
        <dbReference type="Proteomes" id="UP000032900"/>
    </source>
</evidence>
<dbReference type="InterPro" id="IPR007298">
    <property type="entry name" value="Cu-R_lipoprotein_NlpE"/>
</dbReference>
<dbReference type="AlphaFoldDB" id="A0A0E9M2Y9"/>
<protein>
    <submittedName>
        <fullName evidence="2">Lipoprotein</fullName>
    </submittedName>
</protein>
<dbReference type="Pfam" id="PF03724">
    <property type="entry name" value="META"/>
    <property type="match status" value="1"/>
</dbReference>
<dbReference type="Gene3D" id="2.40.128.640">
    <property type="match status" value="1"/>
</dbReference>
<dbReference type="EMBL" id="BAZW01000050">
    <property type="protein sequence ID" value="GAO31525.1"/>
    <property type="molecule type" value="Genomic_DNA"/>
</dbReference>
<keyword evidence="3" id="KW-1185">Reference proteome</keyword>
<proteinExistence type="predicted"/>
<reference evidence="2 3" key="1">
    <citation type="journal article" date="2015" name="Microbes Environ.">
        <title>Distribution and evolution of nitrogen fixation genes in the phylum bacteroidetes.</title>
        <authorList>
            <person name="Inoue J."/>
            <person name="Oshima K."/>
            <person name="Suda W."/>
            <person name="Sakamoto M."/>
            <person name="Iino T."/>
            <person name="Noda S."/>
            <person name="Hongoh Y."/>
            <person name="Hattori M."/>
            <person name="Ohkuma M."/>
        </authorList>
    </citation>
    <scope>NUCLEOTIDE SEQUENCE [LARGE SCALE GENOMIC DNA]</scope>
    <source>
        <strain evidence="2">JCM 15548</strain>
    </source>
</reference>
<feature type="domain" description="DUF306" evidence="1">
    <location>
        <begin position="138"/>
        <end position="247"/>
    </location>
</feature>
<dbReference type="Pfam" id="PF04170">
    <property type="entry name" value="NlpE"/>
    <property type="match status" value="1"/>
</dbReference>
<comment type="caution">
    <text evidence="2">The sequence shown here is derived from an EMBL/GenBank/DDBJ whole genome shotgun (WGS) entry which is preliminary data.</text>
</comment>
<dbReference type="InterPro" id="IPR005184">
    <property type="entry name" value="DUF306_Meta_HslJ"/>
</dbReference>
<dbReference type="InterPro" id="IPR038670">
    <property type="entry name" value="HslJ-like_sf"/>
</dbReference>
<dbReference type="PANTHER" id="PTHR35535:SF1">
    <property type="entry name" value="HEAT SHOCK PROTEIN HSLJ"/>
    <property type="match status" value="1"/>
</dbReference>